<protein>
    <submittedName>
        <fullName evidence="3">Type 1 fimbrial protein</fullName>
    </submittedName>
</protein>
<accession>A0ABS5T7W5</accession>
<organism evidence="3 4">
    <name type="scientific">Rosenbergiella australiborealis</name>
    <dbReference type="NCBI Taxonomy" id="1544696"/>
    <lineage>
        <taxon>Bacteria</taxon>
        <taxon>Pseudomonadati</taxon>
        <taxon>Pseudomonadota</taxon>
        <taxon>Gammaproteobacteria</taxon>
        <taxon>Enterobacterales</taxon>
        <taxon>Erwiniaceae</taxon>
        <taxon>Rosenbergiella</taxon>
    </lineage>
</organism>
<dbReference type="InterPro" id="IPR050263">
    <property type="entry name" value="Bact_Fimbrial_Adh_Pro"/>
</dbReference>
<evidence type="ECO:0000259" key="2">
    <source>
        <dbReference type="Pfam" id="PF00419"/>
    </source>
</evidence>
<dbReference type="PANTHER" id="PTHR33420:SF25">
    <property type="entry name" value="PROTEIN FIMF"/>
    <property type="match status" value="1"/>
</dbReference>
<dbReference type="Pfam" id="PF00419">
    <property type="entry name" value="Fimbrial"/>
    <property type="match status" value="1"/>
</dbReference>
<dbReference type="Proteomes" id="UP000786875">
    <property type="component" value="Unassembled WGS sequence"/>
</dbReference>
<dbReference type="SUPFAM" id="SSF49401">
    <property type="entry name" value="Bacterial adhesins"/>
    <property type="match status" value="1"/>
</dbReference>
<dbReference type="EMBL" id="JABBFO010000020">
    <property type="protein sequence ID" value="MBT0728470.1"/>
    <property type="molecule type" value="Genomic_DNA"/>
</dbReference>
<reference evidence="3 4" key="1">
    <citation type="submission" date="2020-04" db="EMBL/GenBank/DDBJ databases">
        <title>Genome sequencing of Rosenbergiella species.</title>
        <authorList>
            <person name="Alvarez-Perez S."/>
            <person name="Lievens B."/>
        </authorList>
    </citation>
    <scope>NUCLEOTIDE SEQUENCE [LARGE SCALE GENOMIC DNA]</scope>
    <source>
        <strain evidence="3 4">CdVSA20.1</strain>
    </source>
</reference>
<sequence>MMRRLLFMLIASFSLISSVQAADSVITITGQLKDNMCTVSVGGDGFTVNLNTYATKNFNSVGNTSGTVPFSITLSNCGSAVSTVKINITGTTDSANATLLKTSTDTGYATGIGVQILDSSQTIVQPNQDSSSLSAITLTANQTNVITYYARMVSTASPVGAGTVSATANFTLQFN</sequence>
<keyword evidence="1" id="KW-0732">Signal</keyword>
<dbReference type="InterPro" id="IPR000259">
    <property type="entry name" value="Adhesion_dom_fimbrial"/>
</dbReference>
<feature type="signal peptide" evidence="1">
    <location>
        <begin position="1"/>
        <end position="21"/>
    </location>
</feature>
<comment type="caution">
    <text evidence="3">The sequence shown here is derived from an EMBL/GenBank/DDBJ whole genome shotgun (WGS) entry which is preliminary data.</text>
</comment>
<evidence type="ECO:0000256" key="1">
    <source>
        <dbReference type="SAM" id="SignalP"/>
    </source>
</evidence>
<dbReference type="Gene3D" id="2.60.40.1090">
    <property type="entry name" value="Fimbrial-type adhesion domain"/>
    <property type="match status" value="1"/>
</dbReference>
<proteinExistence type="predicted"/>
<dbReference type="InterPro" id="IPR008966">
    <property type="entry name" value="Adhesion_dom_sf"/>
</dbReference>
<feature type="domain" description="Fimbrial-type adhesion" evidence="2">
    <location>
        <begin position="26"/>
        <end position="174"/>
    </location>
</feature>
<dbReference type="InterPro" id="IPR036937">
    <property type="entry name" value="Adhesion_dom_fimbrial_sf"/>
</dbReference>
<feature type="chain" id="PRO_5046189418" evidence="1">
    <location>
        <begin position="22"/>
        <end position="175"/>
    </location>
</feature>
<keyword evidence="4" id="KW-1185">Reference proteome</keyword>
<evidence type="ECO:0000313" key="3">
    <source>
        <dbReference type="EMBL" id="MBT0728470.1"/>
    </source>
</evidence>
<dbReference type="RefSeq" id="WP_214215889.1">
    <property type="nucleotide sequence ID" value="NZ_JABBFO010000020.1"/>
</dbReference>
<evidence type="ECO:0000313" key="4">
    <source>
        <dbReference type="Proteomes" id="UP000786875"/>
    </source>
</evidence>
<gene>
    <name evidence="3" type="ORF">HGT73_14075</name>
</gene>
<dbReference type="PANTHER" id="PTHR33420">
    <property type="entry name" value="FIMBRIAL SUBUNIT ELFA-RELATED"/>
    <property type="match status" value="1"/>
</dbReference>
<name>A0ABS5T7W5_9GAMM</name>